<dbReference type="InterPro" id="IPR003018">
    <property type="entry name" value="GAF"/>
</dbReference>
<dbReference type="Pfam" id="PF13185">
    <property type="entry name" value="GAF_2"/>
    <property type="match status" value="1"/>
</dbReference>
<dbReference type="Pfam" id="PF00989">
    <property type="entry name" value="PAS"/>
    <property type="match status" value="1"/>
</dbReference>
<name>A0A7Z0VQ63_9GAMM</name>
<dbReference type="InterPro" id="IPR052155">
    <property type="entry name" value="Biofilm_reg_signaling"/>
</dbReference>
<sequence>MAVLFLCLFTVDVYLNYRPISVSGNPAAESVAVSPADLQLNLPQRQPDTGEVTSADVGSDLQIESHANKQLLAIVKQRSIFYALGFLLGLILFSWLLNKKLLFPISHLKQVAKELARGNYLAAANLPEHDQLSHVSQAFKSMAEEIAKREELVNRQKALYAALSQTSKMILRNRSPRVLFERVCDIAVTFGGFNAAWIGEVNEIGKNIVPIASAGINLESLKACTFELDLTNPKADSPLAISAYGKCPSVIDEIDVDPGKTPWHRLAQLSGSRSAAVFPIVTNQLVVATLTVYAQERHYFTLTIHDLLDEMVKDLAFAIENYERTQAHKVAHKSLEKSSGQLEAVNKKMSLILESTGEGIFGIDERDACTFINKAAAEMLGYPQDELLNQQIHKRVRMFDEAGKSFNSAVLQRGESVRVKDESFLRKNETLFPVEYSTYPIKEEGRFKGSVTVFRDVTSTRSMMREMRFLATHDSLTHLLNRHAFDQRLRQAFANCRDHGMQHVLLYMDLDQFKLVNDTCGHVAGDMMLRQLSHRLQRTIGGDDVLARLGGDEFGLLMENCQLDRAQRLATKICSVVKDFRFTWEGRTFSTGVSIGIVAIGPNTESPHSALSSADAACYVAKDMGRNRIHVFQPYDEEIKRQQGEMRWVGRIESAMDQQRFSLLQQPIMSLRSSAIGDEHIEVLLRMQDERGKQIMPGAFIPAAERYNVMGSLDRWVISHAFRWLSENPQRLDELGLCAINLSGQSLGDGSLHEHILEQLRKFNLPAEKISFEITETAVVSRLDQAARFISLLKRRGFRFALDDFGTGMSSFSYLKRLPVDYLKIDGSFVSNMVNDPVDKAMVESINEIGHLMGLQTIAEYVEDDQTLEQLIDIGVDYAQGFGVVRPMPLQMAGSGPLNAA</sequence>
<reference evidence="7 8" key="1">
    <citation type="submission" date="2016-06" db="EMBL/GenBank/DDBJ databases">
        <title>Genome sequence of endosymbiont of Candidatus Endolucinida thiodiazotropha.</title>
        <authorList>
            <person name="Poehlein A."/>
            <person name="Koenig S."/>
            <person name="Heiden S.E."/>
            <person name="Thuermer A."/>
            <person name="Voget S."/>
            <person name="Daniel R."/>
            <person name="Markert S."/>
            <person name="Gros O."/>
            <person name="Schweder T."/>
        </authorList>
    </citation>
    <scope>NUCLEOTIDE SEQUENCE [LARGE SCALE GENOMIC DNA]</scope>
    <source>
        <strain evidence="7 8">COS</strain>
    </source>
</reference>
<keyword evidence="7" id="KW-0548">Nucleotidyltransferase</keyword>
<dbReference type="EMBL" id="MARB01000002">
    <property type="protein sequence ID" value="ODJ89331.1"/>
    <property type="molecule type" value="Genomic_DNA"/>
</dbReference>
<dbReference type="FunFam" id="3.30.70.270:FF:000001">
    <property type="entry name" value="Diguanylate cyclase domain protein"/>
    <property type="match status" value="1"/>
</dbReference>
<dbReference type="PANTHER" id="PTHR44757:SF4">
    <property type="entry name" value="DIGUANYLATE CYCLASE DGCE-RELATED"/>
    <property type="match status" value="1"/>
</dbReference>
<dbReference type="Gene3D" id="3.30.70.270">
    <property type="match status" value="1"/>
</dbReference>
<dbReference type="InterPro" id="IPR029787">
    <property type="entry name" value="Nucleotide_cyclase"/>
</dbReference>
<keyword evidence="2" id="KW-0812">Transmembrane</keyword>
<dbReference type="SUPFAM" id="SSF55781">
    <property type="entry name" value="GAF domain-like"/>
    <property type="match status" value="1"/>
</dbReference>
<evidence type="ECO:0000259" key="3">
    <source>
        <dbReference type="PROSITE" id="PS50112"/>
    </source>
</evidence>
<dbReference type="CDD" id="cd00130">
    <property type="entry name" value="PAS"/>
    <property type="match status" value="1"/>
</dbReference>
<evidence type="ECO:0000313" key="7">
    <source>
        <dbReference type="EMBL" id="ODJ89331.1"/>
    </source>
</evidence>
<dbReference type="PROSITE" id="PS50887">
    <property type="entry name" value="GGDEF"/>
    <property type="match status" value="1"/>
</dbReference>
<evidence type="ECO:0000256" key="1">
    <source>
        <dbReference type="ARBA" id="ARBA00001946"/>
    </source>
</evidence>
<feature type="domain" description="PAS" evidence="3">
    <location>
        <begin position="345"/>
        <end position="391"/>
    </location>
</feature>
<comment type="cofactor">
    <cofactor evidence="1">
        <name>Mg(2+)</name>
        <dbReference type="ChEBI" id="CHEBI:18420"/>
    </cofactor>
</comment>
<dbReference type="RefSeq" id="WP_162420087.1">
    <property type="nucleotide sequence ID" value="NZ_MARB01000002.1"/>
</dbReference>
<feature type="domain" description="GGDEF" evidence="6">
    <location>
        <begin position="501"/>
        <end position="634"/>
    </location>
</feature>
<dbReference type="SUPFAM" id="SSF141868">
    <property type="entry name" value="EAL domain-like"/>
    <property type="match status" value="1"/>
</dbReference>
<dbReference type="GO" id="GO:0016020">
    <property type="term" value="C:membrane"/>
    <property type="evidence" value="ECO:0007669"/>
    <property type="project" value="InterPro"/>
</dbReference>
<keyword evidence="8" id="KW-1185">Reference proteome</keyword>
<organism evidence="7 8">
    <name type="scientific">Candidatus Thiodiazotropha endolucinida</name>
    <dbReference type="NCBI Taxonomy" id="1655433"/>
    <lineage>
        <taxon>Bacteria</taxon>
        <taxon>Pseudomonadati</taxon>
        <taxon>Pseudomonadota</taxon>
        <taxon>Gammaproteobacteria</taxon>
        <taxon>Chromatiales</taxon>
        <taxon>Sedimenticolaceae</taxon>
        <taxon>Candidatus Thiodiazotropha</taxon>
    </lineage>
</organism>
<dbReference type="PROSITE" id="PS50885">
    <property type="entry name" value="HAMP"/>
    <property type="match status" value="1"/>
</dbReference>
<dbReference type="CDD" id="cd01949">
    <property type="entry name" value="GGDEF"/>
    <property type="match status" value="1"/>
</dbReference>
<dbReference type="PROSITE" id="PS50112">
    <property type="entry name" value="PAS"/>
    <property type="match status" value="1"/>
</dbReference>
<proteinExistence type="predicted"/>
<keyword evidence="2" id="KW-0472">Membrane</keyword>
<keyword evidence="7" id="KW-0808">Transferase</keyword>
<dbReference type="SMART" id="SM00267">
    <property type="entry name" value="GGDEF"/>
    <property type="match status" value="1"/>
</dbReference>
<dbReference type="PANTHER" id="PTHR44757">
    <property type="entry name" value="DIGUANYLATE CYCLASE DGCP"/>
    <property type="match status" value="1"/>
</dbReference>
<gene>
    <name evidence="7" type="primary">yegE_2</name>
    <name evidence="7" type="ORF">CODIS_04300</name>
</gene>
<evidence type="ECO:0000259" key="4">
    <source>
        <dbReference type="PROSITE" id="PS50883"/>
    </source>
</evidence>
<evidence type="ECO:0000313" key="8">
    <source>
        <dbReference type="Proteomes" id="UP000094769"/>
    </source>
</evidence>
<dbReference type="InterPro" id="IPR001633">
    <property type="entry name" value="EAL_dom"/>
</dbReference>
<dbReference type="SUPFAM" id="SSF55785">
    <property type="entry name" value="PYP-like sensor domain (PAS domain)"/>
    <property type="match status" value="1"/>
</dbReference>
<accession>A0A7Z0VQ63</accession>
<dbReference type="InterPro" id="IPR029016">
    <property type="entry name" value="GAF-like_dom_sf"/>
</dbReference>
<dbReference type="InterPro" id="IPR000014">
    <property type="entry name" value="PAS"/>
</dbReference>
<feature type="transmembrane region" description="Helical" evidence="2">
    <location>
        <begin position="79"/>
        <end position="97"/>
    </location>
</feature>
<dbReference type="Proteomes" id="UP000094769">
    <property type="component" value="Unassembled WGS sequence"/>
</dbReference>
<dbReference type="Pfam" id="PF00563">
    <property type="entry name" value="EAL"/>
    <property type="match status" value="1"/>
</dbReference>
<protein>
    <submittedName>
        <fullName evidence="7">Putative diguanylate cyclase YegE</fullName>
        <ecNumber evidence="7">2.7.7.65</ecNumber>
    </submittedName>
</protein>
<dbReference type="PROSITE" id="PS50883">
    <property type="entry name" value="EAL"/>
    <property type="match status" value="1"/>
</dbReference>
<dbReference type="InterPro" id="IPR000160">
    <property type="entry name" value="GGDEF_dom"/>
</dbReference>
<dbReference type="GO" id="GO:0052621">
    <property type="term" value="F:diguanylate cyclase activity"/>
    <property type="evidence" value="ECO:0007669"/>
    <property type="project" value="UniProtKB-EC"/>
</dbReference>
<dbReference type="InterPro" id="IPR003660">
    <property type="entry name" value="HAMP_dom"/>
</dbReference>
<dbReference type="NCBIfam" id="TIGR00254">
    <property type="entry name" value="GGDEF"/>
    <property type="match status" value="1"/>
</dbReference>
<dbReference type="SMART" id="SM00091">
    <property type="entry name" value="PAS"/>
    <property type="match status" value="1"/>
</dbReference>
<dbReference type="InterPro" id="IPR043128">
    <property type="entry name" value="Rev_trsase/Diguanyl_cyclase"/>
</dbReference>
<dbReference type="GO" id="GO:0007165">
    <property type="term" value="P:signal transduction"/>
    <property type="evidence" value="ECO:0007669"/>
    <property type="project" value="InterPro"/>
</dbReference>
<evidence type="ECO:0000259" key="6">
    <source>
        <dbReference type="PROSITE" id="PS50887"/>
    </source>
</evidence>
<dbReference type="AlphaFoldDB" id="A0A7Z0VQ63"/>
<dbReference type="CDD" id="cd06225">
    <property type="entry name" value="HAMP"/>
    <property type="match status" value="1"/>
</dbReference>
<dbReference type="SUPFAM" id="SSF55073">
    <property type="entry name" value="Nucleotide cyclase"/>
    <property type="match status" value="1"/>
</dbReference>
<evidence type="ECO:0000259" key="5">
    <source>
        <dbReference type="PROSITE" id="PS50885"/>
    </source>
</evidence>
<dbReference type="InterPro" id="IPR035919">
    <property type="entry name" value="EAL_sf"/>
</dbReference>
<feature type="domain" description="HAMP" evidence="5">
    <location>
        <begin position="99"/>
        <end position="151"/>
    </location>
</feature>
<feature type="domain" description="EAL" evidence="4">
    <location>
        <begin position="645"/>
        <end position="901"/>
    </location>
</feature>
<dbReference type="Gene3D" id="6.10.340.10">
    <property type="match status" value="1"/>
</dbReference>
<comment type="caution">
    <text evidence="7">The sequence shown here is derived from an EMBL/GenBank/DDBJ whole genome shotgun (WGS) entry which is preliminary data.</text>
</comment>
<dbReference type="InterPro" id="IPR035965">
    <property type="entry name" value="PAS-like_dom_sf"/>
</dbReference>
<keyword evidence="2" id="KW-1133">Transmembrane helix</keyword>
<dbReference type="Gene3D" id="3.20.20.450">
    <property type="entry name" value="EAL domain"/>
    <property type="match status" value="1"/>
</dbReference>
<evidence type="ECO:0000256" key="2">
    <source>
        <dbReference type="SAM" id="Phobius"/>
    </source>
</evidence>
<dbReference type="SMART" id="SM00052">
    <property type="entry name" value="EAL"/>
    <property type="match status" value="1"/>
</dbReference>
<dbReference type="Pfam" id="PF00990">
    <property type="entry name" value="GGDEF"/>
    <property type="match status" value="1"/>
</dbReference>
<dbReference type="InterPro" id="IPR013767">
    <property type="entry name" value="PAS_fold"/>
</dbReference>
<dbReference type="EC" id="2.7.7.65" evidence="7"/>
<dbReference type="Gene3D" id="3.30.450.40">
    <property type="match status" value="1"/>
</dbReference>
<dbReference type="Gene3D" id="3.30.450.20">
    <property type="entry name" value="PAS domain"/>
    <property type="match status" value="1"/>
</dbReference>
<dbReference type="NCBIfam" id="TIGR00229">
    <property type="entry name" value="sensory_box"/>
    <property type="match status" value="1"/>
</dbReference>
<dbReference type="GO" id="GO:0006355">
    <property type="term" value="P:regulation of DNA-templated transcription"/>
    <property type="evidence" value="ECO:0007669"/>
    <property type="project" value="InterPro"/>
</dbReference>
<dbReference type="CDD" id="cd01948">
    <property type="entry name" value="EAL"/>
    <property type="match status" value="1"/>
</dbReference>